<evidence type="ECO:0000313" key="5">
    <source>
        <dbReference type="Proteomes" id="UP000549134"/>
    </source>
</evidence>
<name>A0A7Y8AKV8_PSETO</name>
<dbReference type="PROSITE" id="PS50977">
    <property type="entry name" value="HTH_TETR_2"/>
    <property type="match status" value="1"/>
</dbReference>
<evidence type="ECO:0000256" key="1">
    <source>
        <dbReference type="ARBA" id="ARBA00023125"/>
    </source>
</evidence>
<dbReference type="PRINTS" id="PR00455">
    <property type="entry name" value="HTHTETR"/>
</dbReference>
<accession>A0A7Y8AKV8</accession>
<dbReference type="GeneID" id="55846814"/>
<dbReference type="InterPro" id="IPR036271">
    <property type="entry name" value="Tet_transcr_reg_TetR-rel_C_sf"/>
</dbReference>
<dbReference type="GO" id="GO:0003700">
    <property type="term" value="F:DNA-binding transcription factor activity"/>
    <property type="evidence" value="ECO:0007669"/>
    <property type="project" value="TreeGrafter"/>
</dbReference>
<organism evidence="4 5">
    <name type="scientific">Pseudomonas tolaasii</name>
    <dbReference type="NCBI Taxonomy" id="29442"/>
    <lineage>
        <taxon>Bacteria</taxon>
        <taxon>Pseudomonadati</taxon>
        <taxon>Pseudomonadota</taxon>
        <taxon>Gammaproteobacteria</taxon>
        <taxon>Pseudomonadales</taxon>
        <taxon>Pseudomonadaceae</taxon>
        <taxon>Pseudomonas</taxon>
    </lineage>
</organism>
<dbReference type="SUPFAM" id="SSF48498">
    <property type="entry name" value="Tetracyclin repressor-like, C-terminal domain"/>
    <property type="match status" value="1"/>
</dbReference>
<dbReference type="Pfam" id="PF00440">
    <property type="entry name" value="TetR_N"/>
    <property type="match status" value="1"/>
</dbReference>
<proteinExistence type="predicted"/>
<gene>
    <name evidence="4" type="ORF">HX787_08715</name>
</gene>
<dbReference type="InterPro" id="IPR001647">
    <property type="entry name" value="HTH_TetR"/>
</dbReference>
<dbReference type="Proteomes" id="UP000549134">
    <property type="component" value="Unassembled WGS sequence"/>
</dbReference>
<dbReference type="SUPFAM" id="SSF46689">
    <property type="entry name" value="Homeodomain-like"/>
    <property type="match status" value="1"/>
</dbReference>
<dbReference type="RefSeq" id="WP_016970917.1">
    <property type="nucleotide sequence ID" value="NZ_CP020369.1"/>
</dbReference>
<dbReference type="AlphaFoldDB" id="A0A7Y8AKV8"/>
<feature type="DNA-binding region" description="H-T-H motif" evidence="2">
    <location>
        <begin position="39"/>
        <end position="58"/>
    </location>
</feature>
<dbReference type="Gene3D" id="1.10.357.10">
    <property type="entry name" value="Tetracycline Repressor, domain 2"/>
    <property type="match status" value="1"/>
</dbReference>
<dbReference type="EMBL" id="JACAQK010000006">
    <property type="protein sequence ID" value="NWD35937.1"/>
    <property type="molecule type" value="Genomic_DNA"/>
</dbReference>
<reference evidence="4 5" key="1">
    <citation type="submission" date="2020-04" db="EMBL/GenBank/DDBJ databases">
        <title>Molecular characterization of pseudomonads from Agaricus bisporus reveal novel blotch 2 pathogens in Western Europe.</title>
        <authorList>
            <person name="Taparia T."/>
            <person name="Krijger M."/>
            <person name="Haynes E."/>
            <person name="Elpinstone J.G."/>
            <person name="Noble R."/>
            <person name="Van Der Wolf J."/>
        </authorList>
    </citation>
    <scope>NUCLEOTIDE SEQUENCE [LARGE SCALE GENOMIC DNA]</scope>
    <source>
        <strain evidence="4 5">IPO3746</strain>
    </source>
</reference>
<keyword evidence="1 2" id="KW-0238">DNA-binding</keyword>
<dbReference type="InterPro" id="IPR050109">
    <property type="entry name" value="HTH-type_TetR-like_transc_reg"/>
</dbReference>
<dbReference type="GO" id="GO:0000976">
    <property type="term" value="F:transcription cis-regulatory region binding"/>
    <property type="evidence" value="ECO:0007669"/>
    <property type="project" value="TreeGrafter"/>
</dbReference>
<dbReference type="PANTHER" id="PTHR30055">
    <property type="entry name" value="HTH-TYPE TRANSCRIPTIONAL REGULATOR RUTR"/>
    <property type="match status" value="1"/>
</dbReference>
<dbReference type="InterPro" id="IPR009057">
    <property type="entry name" value="Homeodomain-like_sf"/>
</dbReference>
<evidence type="ECO:0000256" key="2">
    <source>
        <dbReference type="PROSITE-ProRule" id="PRU00335"/>
    </source>
</evidence>
<evidence type="ECO:0000313" key="4">
    <source>
        <dbReference type="EMBL" id="NWD35937.1"/>
    </source>
</evidence>
<evidence type="ECO:0000259" key="3">
    <source>
        <dbReference type="PROSITE" id="PS50977"/>
    </source>
</evidence>
<dbReference type="PANTHER" id="PTHR30055:SF187">
    <property type="entry name" value="TRANSCRIPTIONAL REGULATORY PROTEIN"/>
    <property type="match status" value="1"/>
</dbReference>
<feature type="domain" description="HTH tetR-type" evidence="3">
    <location>
        <begin position="16"/>
        <end position="76"/>
    </location>
</feature>
<sequence length="209" mass="23235">MHAADLIERTFPGRRSELKRTILRQALACFNEVGIEATNIETIRALCDTSVGAIYHHFGSKEGLVAALFFAALEDQAALREQFLGDAKSAREGVAALVRSYVQWVDAQPDWARFVFQSRFAVANGPFKDELLTRNQLRNRHMSEWFGGEGRREQLSHVPAELLFSLIIGAAESYSRAWLSGRVKQSPAAYAELLAQAAWASIENLEAPA</sequence>
<protein>
    <submittedName>
        <fullName evidence="4">TetR/AcrR family transcriptional regulator</fullName>
    </submittedName>
</protein>
<comment type="caution">
    <text evidence="4">The sequence shown here is derived from an EMBL/GenBank/DDBJ whole genome shotgun (WGS) entry which is preliminary data.</text>
</comment>